<proteinExistence type="predicted"/>
<organism evidence="1 2">
    <name type="scientific">Kingdonia uniflora</name>
    <dbReference type="NCBI Taxonomy" id="39325"/>
    <lineage>
        <taxon>Eukaryota</taxon>
        <taxon>Viridiplantae</taxon>
        <taxon>Streptophyta</taxon>
        <taxon>Embryophyta</taxon>
        <taxon>Tracheophyta</taxon>
        <taxon>Spermatophyta</taxon>
        <taxon>Magnoliopsida</taxon>
        <taxon>Ranunculales</taxon>
        <taxon>Circaeasteraceae</taxon>
        <taxon>Kingdonia</taxon>
    </lineage>
</organism>
<evidence type="ECO:0000313" key="1">
    <source>
        <dbReference type="EMBL" id="KAF6177180.1"/>
    </source>
</evidence>
<dbReference type="Proteomes" id="UP000541444">
    <property type="component" value="Unassembled WGS sequence"/>
</dbReference>
<accession>A0A7J7PDC7</accession>
<name>A0A7J7PDC7_9MAGN</name>
<keyword evidence="2" id="KW-1185">Reference proteome</keyword>
<comment type="caution">
    <text evidence="1">The sequence shown here is derived from an EMBL/GenBank/DDBJ whole genome shotgun (WGS) entry which is preliminary data.</text>
</comment>
<reference evidence="1 2" key="1">
    <citation type="journal article" date="2020" name="IScience">
        <title>Genome Sequencing of the Endangered Kingdonia uniflora (Circaeasteraceae, Ranunculales) Reveals Potential Mechanisms of Evolutionary Specialization.</title>
        <authorList>
            <person name="Sun Y."/>
            <person name="Deng T."/>
            <person name="Zhang A."/>
            <person name="Moore M.J."/>
            <person name="Landis J.B."/>
            <person name="Lin N."/>
            <person name="Zhang H."/>
            <person name="Zhang X."/>
            <person name="Huang J."/>
            <person name="Zhang X."/>
            <person name="Sun H."/>
            <person name="Wang H."/>
        </authorList>
    </citation>
    <scope>NUCLEOTIDE SEQUENCE [LARGE SCALE GENOMIC DNA]</scope>
    <source>
        <strain evidence="1">TB1705</strain>
        <tissue evidence="1">Leaf</tissue>
    </source>
</reference>
<gene>
    <name evidence="1" type="ORF">GIB67_025517</name>
</gene>
<protein>
    <submittedName>
        <fullName evidence="1">Uncharacterized protein</fullName>
    </submittedName>
</protein>
<dbReference type="AlphaFoldDB" id="A0A7J7PDC7"/>
<dbReference type="EMBL" id="JACGCM010000002">
    <property type="protein sequence ID" value="KAF6177180.1"/>
    <property type="molecule type" value="Genomic_DNA"/>
</dbReference>
<evidence type="ECO:0000313" key="2">
    <source>
        <dbReference type="Proteomes" id="UP000541444"/>
    </source>
</evidence>
<sequence length="58" mass="6681">MTDGIRVRLVKACWAFAYQSVDGLCLCLSERIRVMIPELVVWDTYLAVFISRAIVILY</sequence>